<keyword evidence="11" id="KW-0809">Transit peptide</keyword>
<evidence type="ECO:0000256" key="16">
    <source>
        <dbReference type="ARBA" id="ARBA00023128"/>
    </source>
</evidence>
<keyword evidence="10" id="KW-0521">NADP</keyword>
<dbReference type="InterPro" id="IPR024605">
    <property type="entry name" value="NADP_transhyd_a_C"/>
</dbReference>
<keyword evidence="9" id="KW-0999">Mitochondrion inner membrane</keyword>
<keyword evidence="17 23" id="KW-0472">Membrane</keyword>
<dbReference type="GO" id="GO:0050661">
    <property type="term" value="F:NADP binding"/>
    <property type="evidence" value="ECO:0007669"/>
    <property type="project" value="TreeGrafter"/>
</dbReference>
<evidence type="ECO:0000256" key="18">
    <source>
        <dbReference type="ARBA" id="ARBA00048202"/>
    </source>
</evidence>
<keyword evidence="14" id="KW-0007">Acetylation</keyword>
<feature type="transmembrane region" description="Helical" evidence="23">
    <location>
        <begin position="945"/>
        <end position="968"/>
    </location>
</feature>
<keyword evidence="15" id="KW-0520">NAD</keyword>
<dbReference type="GO" id="GO:0005743">
    <property type="term" value="C:mitochondrial inner membrane"/>
    <property type="evidence" value="ECO:0007669"/>
    <property type="project" value="UniProtKB-SubCell"/>
</dbReference>
<keyword evidence="8 23" id="KW-0812">Transmembrane</keyword>
<evidence type="ECO:0000256" key="19">
    <source>
        <dbReference type="ARBA" id="ARBA00054910"/>
    </source>
</evidence>
<comment type="subcellular location">
    <subcellularLocation>
        <location evidence="2">Cell inner membrane</location>
        <topology evidence="2">Multi-pass membrane protein</topology>
    </subcellularLocation>
    <subcellularLocation>
        <location evidence="1">Mitochondrion inner membrane</location>
        <topology evidence="1">Multi-pass membrane protein</topology>
        <orientation evidence="1">Matrix side</orientation>
    </subcellularLocation>
</comment>
<evidence type="ECO:0000256" key="21">
    <source>
        <dbReference type="ARBA" id="ARBA00074145"/>
    </source>
</evidence>
<keyword evidence="16" id="KW-0496">Mitochondrion</keyword>
<evidence type="ECO:0000256" key="3">
    <source>
        <dbReference type="ARBA" id="ARBA00005624"/>
    </source>
</evidence>
<dbReference type="Gene3D" id="3.40.50.720">
    <property type="entry name" value="NAD(P)-binding Rossmann-like Domain"/>
    <property type="match status" value="3"/>
</dbReference>
<dbReference type="InterPro" id="IPR007698">
    <property type="entry name" value="AlaDH/PNT_NAD(H)-bd"/>
</dbReference>
<comment type="function">
    <text evidence="19">The transhydrogenation between NADH and NADP is coupled to respiration and ATP hydrolysis and functions as a proton pump across the membrane. May play a role in reactive oxygen species (ROS) detoxification in the adrenal gland.</text>
</comment>
<evidence type="ECO:0000256" key="23">
    <source>
        <dbReference type="SAM" id="Phobius"/>
    </source>
</evidence>
<dbReference type="GO" id="GO:0008750">
    <property type="term" value="F:proton-translocating NAD(P)+ transhydrogenase activity"/>
    <property type="evidence" value="ECO:0007669"/>
    <property type="project" value="UniProtKB-EC"/>
</dbReference>
<dbReference type="FunFam" id="3.40.50.720:FF:000028">
    <property type="entry name" value="NAD(P) transhydrogenase subunit alpha"/>
    <property type="match status" value="1"/>
</dbReference>
<feature type="transmembrane region" description="Helical" evidence="23">
    <location>
        <begin position="881"/>
        <end position="901"/>
    </location>
</feature>
<dbReference type="EMBL" id="QMKO01002120">
    <property type="protein sequence ID" value="RTG84698.1"/>
    <property type="molecule type" value="Genomic_DNA"/>
</dbReference>
<feature type="transmembrane region" description="Helical" evidence="23">
    <location>
        <begin position="758"/>
        <end position="776"/>
    </location>
</feature>
<evidence type="ECO:0000256" key="22">
    <source>
        <dbReference type="ARBA" id="ARBA00079255"/>
    </source>
</evidence>
<sequence>MAAVFFVLHSPTTIQSNRLVHLKSVSLLHRLYSTRPESSQLGVAFNTLRIGIPKESFVDEKRVSVTPQLLIEKLSRKKVNLLALDCIPRISRAQSFDVLSSMANISGYKGVIEAAGLFNRFFAGQITAAGRIPPAKVLVIGGGVAGLSAVSTAKSLGAIVRAFDTREAVREQVESFGAEFLTVNIQESGEGGGGYAKEMSQKYLEAEMELFAKQAKEVDIIITSALIPGKPAPKLITKDMVESMRPGSVIVDLASESGGNVETTVPGKLTYHHNVAHIGYTDLPSRLPGQASTLFSNNVANYLLSMTPPGYGRIHASGESGEGGGGYAKEMSQKYLEAEMELFAKQAKEVDIIITSALIPGKPAPKLITKDMVESMRPGSVIVDLASESGGNVETTVPGKLTYHHNVAHIGYTDLPSRLPGQASTLFSNNVANYLLSMTPPGSKDRFYLNLEDDVIRDSLILYNDMVESMRPGSVIVDLASESGGNVETTVPGKLTYHHNVAHIGYTDLPSRLPGQASTLFSNNVANYLLSMTPPGSKDRFYLNLEDDVIRDSLILYNGELMWPPPVRSQPTSASKLINSKQLSKAGSNITLQPEDSSSVFKNKLRSAISTSVCLSGLVGLGLYSPSSAFTTMLTTFGLSSIVGYHTVWGVTPALHSPLMSVTNAISGITAVGGLLLMGGGFYPSSVPESLAASATLLSAINIGGGFVVTQRMLNMFKRPTDLPEYNYLLTIPAAGLLGVYGYGILNLPPSLLTDMHQTTYLASSLCCIGALTALSSQKRCRVGNALGMIGVTSGLICTLGLIQPNLELLTQMGACLTGGSLIGSIAAKRIQVTDLPQMVALFHSLVGAAAVLTCIANYMVEMPHLISDPNCYGALQLMKTVAYLGTYIGGITLTGSLIAFGKLQGILKSTPLLLPMRNTLNASLVTLSGGCLVGLLSLGPESVLPGLGLLIGGAGVAGGISGLTLTAAIGGDHLITLIFYSGWALCAEGFMLNNSLMTVVGALIGSSGAILSYIMCKAMNRSLPNVILGGYGTSSYSGGKSMAITGVHRQTNVSSVANYLNDFNEIIITPGYGLCVAKAQYPLAELTKELIKRGKHVRFAIHPVAGRMPGQLNVLLAEAGVPYDIVHEMDEINADFSKTDLVLVIGANDTVNSAAEEDPNSIIAGMPVLRVWLAKKVVVVKRTLGVGYAAVDNPIFFKENTEMLLGDAKTICDDLLNACRNPS</sequence>
<keyword evidence="12" id="KW-1278">Translocase</keyword>
<dbReference type="SUPFAM" id="SSF52283">
    <property type="entry name" value="Formate/glycerate dehydrogenase catalytic domain-like"/>
    <property type="match status" value="1"/>
</dbReference>
<organism evidence="25 26">
    <name type="scientific">Schistosoma bovis</name>
    <name type="common">Blood fluke</name>
    <dbReference type="NCBI Taxonomy" id="6184"/>
    <lineage>
        <taxon>Eukaryota</taxon>
        <taxon>Metazoa</taxon>
        <taxon>Spiralia</taxon>
        <taxon>Lophotrochozoa</taxon>
        <taxon>Platyhelminthes</taxon>
        <taxon>Trematoda</taxon>
        <taxon>Digenea</taxon>
        <taxon>Strigeidida</taxon>
        <taxon>Schistosomatoidea</taxon>
        <taxon>Schistosomatidae</taxon>
        <taxon>Schistosoma</taxon>
    </lineage>
</organism>
<dbReference type="InterPro" id="IPR036291">
    <property type="entry name" value="NAD(P)-bd_dom_sf"/>
</dbReference>
<evidence type="ECO:0000256" key="10">
    <source>
        <dbReference type="ARBA" id="ARBA00022857"/>
    </source>
</evidence>
<keyword evidence="7" id="KW-0997">Cell inner membrane</keyword>
<feature type="transmembrane region" description="Helical" evidence="23">
    <location>
        <begin position="999"/>
        <end position="1017"/>
    </location>
</feature>
<feature type="transmembrane region" description="Helical" evidence="23">
    <location>
        <begin position="726"/>
        <end position="746"/>
    </location>
</feature>
<dbReference type="EC" id="7.1.1.1" evidence="5"/>
<feature type="domain" description="Alanine dehydrogenase/pyridine nucleotide transhydrogenase NAD(H)-binding" evidence="24">
    <location>
        <begin position="296"/>
        <end position="411"/>
    </location>
</feature>
<evidence type="ECO:0000256" key="17">
    <source>
        <dbReference type="ARBA" id="ARBA00023136"/>
    </source>
</evidence>
<proteinExistence type="inferred from homology"/>
<evidence type="ECO:0000256" key="20">
    <source>
        <dbReference type="ARBA" id="ARBA00061558"/>
    </source>
</evidence>
<dbReference type="InterPro" id="IPR034300">
    <property type="entry name" value="PNTB-like"/>
</dbReference>
<dbReference type="PROSITE" id="PS00837">
    <property type="entry name" value="ALADH_PNT_2"/>
    <property type="match status" value="1"/>
</dbReference>
<dbReference type="PANTHER" id="PTHR10160:SF19">
    <property type="entry name" value="PROTON-TRANSLOCATING NAD(P)(+) TRANSHYDROGENASE"/>
    <property type="match status" value="1"/>
</dbReference>
<dbReference type="SUPFAM" id="SSF52467">
    <property type="entry name" value="DHS-like NAD/FAD-binding domain"/>
    <property type="match status" value="1"/>
</dbReference>
<feature type="transmembrane region" description="Helical" evidence="23">
    <location>
        <begin position="630"/>
        <end position="652"/>
    </location>
</feature>
<evidence type="ECO:0000256" key="12">
    <source>
        <dbReference type="ARBA" id="ARBA00022967"/>
    </source>
</evidence>
<feature type="domain" description="Alanine dehydrogenase/pyridine nucleotide transhydrogenase NAD(H)-binding" evidence="24">
    <location>
        <begin position="115"/>
        <end position="279"/>
    </location>
</feature>
<dbReference type="STRING" id="6184.A0A430QAG0"/>
<evidence type="ECO:0000256" key="4">
    <source>
        <dbReference type="ARBA" id="ARBA00011738"/>
    </source>
</evidence>
<dbReference type="Gene3D" id="3.40.50.1220">
    <property type="entry name" value="TPP-binding domain"/>
    <property type="match status" value="1"/>
</dbReference>
<gene>
    <name evidence="25" type="ORF">DC041_0004220</name>
</gene>
<comment type="similarity">
    <text evidence="3">In the N-terminal section; belongs to the AlaDH/PNT family.</text>
</comment>
<evidence type="ECO:0000259" key="24">
    <source>
        <dbReference type="SMART" id="SM01002"/>
    </source>
</evidence>
<feature type="transmembrane region" description="Helical" evidence="23">
    <location>
        <begin position="809"/>
        <end position="828"/>
    </location>
</feature>
<dbReference type="GO" id="GO:0005886">
    <property type="term" value="C:plasma membrane"/>
    <property type="evidence" value="ECO:0007669"/>
    <property type="project" value="UniProtKB-SubCell"/>
</dbReference>
<comment type="catalytic activity">
    <reaction evidence="18">
        <text>NAD(+) + NADPH + H(+)(in) = NADH + NADP(+) + H(+)(out)</text>
        <dbReference type="Rhea" id="RHEA:47992"/>
        <dbReference type="ChEBI" id="CHEBI:15378"/>
        <dbReference type="ChEBI" id="CHEBI:57540"/>
        <dbReference type="ChEBI" id="CHEBI:57783"/>
        <dbReference type="ChEBI" id="CHEBI:57945"/>
        <dbReference type="ChEBI" id="CHEBI:58349"/>
        <dbReference type="EC" id="7.1.1.1"/>
    </reaction>
</comment>
<dbReference type="FunFam" id="3.40.50.1220:FF:000002">
    <property type="entry name" value="NAD(P) transhydrogenase subunit beta"/>
    <property type="match status" value="1"/>
</dbReference>
<evidence type="ECO:0000256" key="14">
    <source>
        <dbReference type="ARBA" id="ARBA00022990"/>
    </source>
</evidence>
<evidence type="ECO:0000256" key="15">
    <source>
        <dbReference type="ARBA" id="ARBA00023027"/>
    </source>
</evidence>
<name>A0A430QAG0_SCHBO</name>
<feature type="transmembrane region" description="Helical" evidence="23">
    <location>
        <begin position="840"/>
        <end position="861"/>
    </location>
</feature>
<protein>
    <recommendedName>
        <fullName evidence="21">NAD(P) transhydrogenase, mitochondrial</fullName>
        <ecNumber evidence="5">7.1.1.1</ecNumber>
    </recommendedName>
    <alternativeName>
        <fullName evidence="22">Nicotinamide nucleotide transhydrogenase</fullName>
    </alternativeName>
</protein>
<dbReference type="Proteomes" id="UP000290809">
    <property type="component" value="Unassembled WGS sequence"/>
</dbReference>
<feature type="transmembrane region" description="Helical" evidence="23">
    <location>
        <begin position="691"/>
        <end position="714"/>
    </location>
</feature>
<keyword evidence="26" id="KW-1185">Reference proteome</keyword>
<reference evidence="25 26" key="1">
    <citation type="journal article" date="2019" name="PLoS Pathog.">
        <title>Genome sequence of the bovine parasite Schistosoma bovis Tanzania.</title>
        <authorList>
            <person name="Oey H."/>
            <person name="Zakrzewski M."/>
            <person name="Gobert G."/>
            <person name="Gravermann K."/>
            <person name="Stoye J."/>
            <person name="Jones M."/>
            <person name="Mcmanus D."/>
            <person name="Krause L."/>
        </authorList>
    </citation>
    <scope>NUCLEOTIDE SEQUENCE [LARGE SCALE GENOMIC DNA]</scope>
    <source>
        <strain evidence="25 26">TAN1997</strain>
    </source>
</reference>
<evidence type="ECO:0000256" key="9">
    <source>
        <dbReference type="ARBA" id="ARBA00022792"/>
    </source>
</evidence>
<dbReference type="SUPFAM" id="SSF51735">
    <property type="entry name" value="NAD(P)-binding Rossmann-fold domains"/>
    <property type="match status" value="3"/>
</dbReference>
<dbReference type="PANTHER" id="PTHR10160">
    <property type="entry name" value="NAD(P) TRANSHYDROGENASE"/>
    <property type="match status" value="1"/>
</dbReference>
<dbReference type="GO" id="GO:0006740">
    <property type="term" value="P:NADPH regeneration"/>
    <property type="evidence" value="ECO:0007669"/>
    <property type="project" value="TreeGrafter"/>
</dbReference>
<dbReference type="SMART" id="SM01002">
    <property type="entry name" value="AlaDh_PNT_C"/>
    <property type="match status" value="2"/>
</dbReference>
<evidence type="ECO:0000313" key="26">
    <source>
        <dbReference type="Proteomes" id="UP000290809"/>
    </source>
</evidence>
<evidence type="ECO:0000256" key="5">
    <source>
        <dbReference type="ARBA" id="ARBA00012943"/>
    </source>
</evidence>
<evidence type="ECO:0000256" key="7">
    <source>
        <dbReference type="ARBA" id="ARBA00022519"/>
    </source>
</evidence>
<comment type="caution">
    <text evidence="25">The sequence shown here is derived from an EMBL/GenBank/DDBJ whole genome shotgun (WGS) entry which is preliminary data.</text>
</comment>
<keyword evidence="6" id="KW-1003">Cell membrane</keyword>
<accession>A0A430QAG0</accession>
<feature type="transmembrane region" description="Helical" evidence="23">
    <location>
        <begin position="783"/>
        <end position="803"/>
    </location>
</feature>
<dbReference type="Pfam" id="PF01262">
    <property type="entry name" value="AlaDh_PNT_C"/>
    <property type="match status" value="2"/>
</dbReference>
<feature type="transmembrane region" description="Helical" evidence="23">
    <location>
        <begin position="921"/>
        <end position="939"/>
    </location>
</feature>
<evidence type="ECO:0000256" key="1">
    <source>
        <dbReference type="ARBA" id="ARBA00004292"/>
    </source>
</evidence>
<dbReference type="InterPro" id="IPR029035">
    <property type="entry name" value="DHS-like_NAD/FAD-binding_dom"/>
</dbReference>
<comment type="subunit">
    <text evidence="4">Homodimer.</text>
</comment>
<evidence type="ECO:0000256" key="8">
    <source>
        <dbReference type="ARBA" id="ARBA00022692"/>
    </source>
</evidence>
<keyword evidence="13 23" id="KW-1133">Transmembrane helix</keyword>
<evidence type="ECO:0000256" key="13">
    <source>
        <dbReference type="ARBA" id="ARBA00022989"/>
    </source>
</evidence>
<comment type="similarity">
    <text evidence="20">In the C-terminal section; belongs to the PNT beta subunit family.</text>
</comment>
<evidence type="ECO:0000313" key="25">
    <source>
        <dbReference type="EMBL" id="RTG84698.1"/>
    </source>
</evidence>
<dbReference type="AlphaFoldDB" id="A0A430QAG0"/>
<dbReference type="GO" id="GO:0016491">
    <property type="term" value="F:oxidoreductase activity"/>
    <property type="evidence" value="ECO:0007669"/>
    <property type="project" value="InterPro"/>
</dbReference>
<evidence type="ECO:0000256" key="11">
    <source>
        <dbReference type="ARBA" id="ARBA00022946"/>
    </source>
</evidence>
<feature type="transmembrane region" description="Helical" evidence="23">
    <location>
        <begin position="664"/>
        <end position="685"/>
    </location>
</feature>
<dbReference type="CDD" id="cd05304">
    <property type="entry name" value="Rubrum_tdh"/>
    <property type="match status" value="1"/>
</dbReference>
<evidence type="ECO:0000256" key="6">
    <source>
        <dbReference type="ARBA" id="ARBA00022475"/>
    </source>
</evidence>
<evidence type="ECO:0000256" key="2">
    <source>
        <dbReference type="ARBA" id="ARBA00004429"/>
    </source>
</evidence>
<dbReference type="InterPro" id="IPR008143">
    <property type="entry name" value="Ala_DH/PNT_CS2"/>
</dbReference>
<dbReference type="NCBIfam" id="NF006942">
    <property type="entry name" value="PRK09424.1"/>
    <property type="match status" value="1"/>
</dbReference>
<dbReference type="Pfam" id="PF12769">
    <property type="entry name" value="PNTB_4TM"/>
    <property type="match status" value="1"/>
</dbReference>
<dbReference type="Pfam" id="PF02233">
    <property type="entry name" value="PNTB"/>
    <property type="match status" value="1"/>
</dbReference>